<sequence length="413" mass="47021">MGSLGFSSPLVVAVLCLVLNAALLVNGGKTSSFIRKVEKAIDLPLDADVFQVPPGYNAPQQVHITQGDLVGKAVIVSWVTVDEPGTNTVVYWSENSKQKEQAEGKIYTYKYYNYTSGYIHHCTIRHLEFNTKYYYVVGIGHTERQFWFVTPPEVGPDVPYSFGLIGDLGQSYDSNVTLTHYERNPRKGQTLLFVGDLSYADIYPCHDNNRWDTWGRFVERSAAYQPWIWTAGNHEIDFYPEIGETVPFKPYSHRYHVPYRASGSTAPFCYNYHYMEGETMRVMYEPWFVKYKVDVVFAGHVHAYERSERVSNIAYNVVNGLCSPVKDLSAPVYITIGDGGNHEGLATNMTEPQPAYSAYREASFGHAIFEIKNRTHAYYGWNRNQDGYAVEADSMWFLNRFWSPIDDSTTADS</sequence>
<reference evidence="2" key="1">
    <citation type="journal article" date="2023" name="Hortic. Res.">
        <title>A chromosome-level phased genome enabling allele-level studies in sweet orange: a case study on citrus Huanglongbing tolerance.</title>
        <authorList>
            <person name="Wu B."/>
            <person name="Yu Q."/>
            <person name="Deng Z."/>
            <person name="Duan Y."/>
            <person name="Luo F."/>
            <person name="Gmitter F. Jr."/>
        </authorList>
    </citation>
    <scope>NUCLEOTIDE SEQUENCE [LARGE SCALE GENOMIC DNA]</scope>
    <source>
        <strain evidence="2">cv. Valencia</strain>
    </source>
</reference>
<name>A0ACB8IJ99_CITSI</name>
<protein>
    <submittedName>
        <fullName evidence="1">Purple acid phosphatase 10</fullName>
    </submittedName>
</protein>
<evidence type="ECO:0000313" key="1">
    <source>
        <dbReference type="EMBL" id="KAH9696395.1"/>
    </source>
</evidence>
<organism evidence="1 2">
    <name type="scientific">Citrus sinensis</name>
    <name type="common">Sweet orange</name>
    <name type="synonym">Citrus aurantium var. sinensis</name>
    <dbReference type="NCBI Taxonomy" id="2711"/>
    <lineage>
        <taxon>Eukaryota</taxon>
        <taxon>Viridiplantae</taxon>
        <taxon>Streptophyta</taxon>
        <taxon>Embryophyta</taxon>
        <taxon>Tracheophyta</taxon>
        <taxon>Spermatophyta</taxon>
        <taxon>Magnoliopsida</taxon>
        <taxon>eudicotyledons</taxon>
        <taxon>Gunneridae</taxon>
        <taxon>Pentapetalae</taxon>
        <taxon>rosids</taxon>
        <taxon>malvids</taxon>
        <taxon>Sapindales</taxon>
        <taxon>Rutaceae</taxon>
        <taxon>Aurantioideae</taxon>
        <taxon>Citrus</taxon>
    </lineage>
</organism>
<gene>
    <name evidence="1" type="ORF">KPL71_023150</name>
</gene>
<evidence type="ECO:0000313" key="2">
    <source>
        <dbReference type="Proteomes" id="UP000829398"/>
    </source>
</evidence>
<dbReference type="Proteomes" id="UP000829398">
    <property type="component" value="Chromosome 8"/>
</dbReference>
<comment type="caution">
    <text evidence="1">The sequence shown here is derived from an EMBL/GenBank/DDBJ whole genome shotgun (WGS) entry which is preliminary data.</text>
</comment>
<keyword evidence="2" id="KW-1185">Reference proteome</keyword>
<dbReference type="EMBL" id="CM039177">
    <property type="protein sequence ID" value="KAH9696395.1"/>
    <property type="molecule type" value="Genomic_DNA"/>
</dbReference>
<accession>A0ACB8IJ99</accession>
<proteinExistence type="predicted"/>